<dbReference type="InterPro" id="IPR036291">
    <property type="entry name" value="NAD(P)-bd_dom_sf"/>
</dbReference>
<reference evidence="2 4" key="2">
    <citation type="journal article" date="2013" name="Environ. Sci. Technol.">
        <title>The 4-tert-butylphenol-utilizing bacterium Sphingobium fuliginis OMI can degrade bisphenols via phenolic ring hydroxylation and meta-cleavage pathway.</title>
        <authorList>
            <person name="Ogata Y."/>
            <person name="Goda S."/>
            <person name="Toyama T."/>
            <person name="Sei K."/>
            <person name="Ike M."/>
        </authorList>
    </citation>
    <scope>NUCLEOTIDE SEQUENCE [LARGE SCALE GENOMIC DNA]</scope>
    <source>
        <strain evidence="2 4">OMI</strain>
    </source>
</reference>
<proteinExistence type="predicted"/>
<dbReference type="SUPFAM" id="SSF51735">
    <property type="entry name" value="NAD(P)-binding Rossmann-fold domains"/>
    <property type="match status" value="1"/>
</dbReference>
<dbReference type="RefSeq" id="WP_025548105.1">
    <property type="nucleotide sequence ID" value="NZ_BATN01000018.1"/>
</dbReference>
<dbReference type="SMART" id="SM00829">
    <property type="entry name" value="PKS_ER"/>
    <property type="match status" value="1"/>
</dbReference>
<dbReference type="EMBL" id="BEWI01000031">
    <property type="protein sequence ID" value="GAY21537.1"/>
    <property type="molecule type" value="Genomic_DNA"/>
</dbReference>
<evidence type="ECO:0000313" key="5">
    <source>
        <dbReference type="Proteomes" id="UP000593663"/>
    </source>
</evidence>
<dbReference type="SUPFAM" id="SSF50129">
    <property type="entry name" value="GroES-like"/>
    <property type="match status" value="1"/>
</dbReference>
<dbReference type="InterPro" id="IPR011032">
    <property type="entry name" value="GroES-like_sf"/>
</dbReference>
<dbReference type="EMBL" id="CP060035">
    <property type="protein sequence ID" value="QOT72510.1"/>
    <property type="molecule type" value="Genomic_DNA"/>
</dbReference>
<protein>
    <submittedName>
        <fullName evidence="2 3">Quinone oxidoreductase</fullName>
        <ecNumber evidence="2">1.6.5.5</ecNumber>
    </submittedName>
</protein>
<evidence type="ECO:0000259" key="1">
    <source>
        <dbReference type="SMART" id="SM00829"/>
    </source>
</evidence>
<reference evidence="2" key="3">
    <citation type="submission" date="2017-10" db="EMBL/GenBank/DDBJ databases">
        <title>Bioaugmenting a lab-scale membrane bioreactor with Sphingobium fuliginis OMI to degrade 4-tert-butylphenol.</title>
        <authorList>
            <person name="Takada K."/>
            <person name="Shiba T."/>
            <person name="Soda S."/>
            <person name="Inoue D."/>
            <person name="Miyake M."/>
            <person name="Eguchi M."/>
            <person name="Ike M."/>
        </authorList>
    </citation>
    <scope>NUCLEOTIDE SEQUENCE</scope>
    <source>
        <strain evidence="2">OMI</strain>
    </source>
</reference>
<evidence type="ECO:0000313" key="2">
    <source>
        <dbReference type="EMBL" id="GAY21537.1"/>
    </source>
</evidence>
<feature type="domain" description="Enoyl reductase (ER)" evidence="1">
    <location>
        <begin position="10"/>
        <end position="322"/>
    </location>
</feature>
<dbReference type="PANTHER" id="PTHR43677:SF4">
    <property type="entry name" value="QUINONE OXIDOREDUCTASE-LIKE PROTEIN 2"/>
    <property type="match status" value="1"/>
</dbReference>
<accession>A0A292ZDJ2</accession>
<dbReference type="InterPro" id="IPR013149">
    <property type="entry name" value="ADH-like_C"/>
</dbReference>
<reference evidence="5" key="5">
    <citation type="submission" date="2020-08" db="EMBL/GenBank/DDBJ databases">
        <title>Complete genome sequence of Sphingobium barthaii strain KK22, a high-molecular-weight polycyclic aromatic hydrocarbon-degrading soil bacterium.</title>
        <authorList>
            <person name="Mori J.F."/>
            <person name="Kanaly R.A."/>
        </authorList>
    </citation>
    <scope>NUCLEOTIDE SEQUENCE [LARGE SCALE GENOMIC DNA]</scope>
    <source>
        <strain evidence="5">KK22</strain>
    </source>
</reference>
<evidence type="ECO:0000313" key="3">
    <source>
        <dbReference type="EMBL" id="QOT72510.1"/>
    </source>
</evidence>
<gene>
    <name evidence="3" type="ORF">H5V43_05085</name>
    <name evidence="2" type="ORF">SFOMI_2086</name>
</gene>
<dbReference type="AlphaFoldDB" id="A0A292ZDJ2"/>
<dbReference type="Proteomes" id="UP000593663">
    <property type="component" value="Chromosome 1"/>
</dbReference>
<evidence type="ECO:0000313" key="4">
    <source>
        <dbReference type="Proteomes" id="UP000221538"/>
    </source>
</evidence>
<organism evidence="2 4">
    <name type="scientific">Sphingobium fuliginis (strain ATCC 27551)</name>
    <dbReference type="NCBI Taxonomy" id="336203"/>
    <lineage>
        <taxon>Bacteria</taxon>
        <taxon>Pseudomonadati</taxon>
        <taxon>Pseudomonadota</taxon>
        <taxon>Alphaproteobacteria</taxon>
        <taxon>Sphingomonadales</taxon>
        <taxon>Sphingomonadaceae</taxon>
        <taxon>Sphingobium</taxon>
    </lineage>
</organism>
<name>A0A292ZDJ2_SPHSA</name>
<dbReference type="CDD" id="cd08241">
    <property type="entry name" value="QOR1"/>
    <property type="match status" value="1"/>
</dbReference>
<reference evidence="2 4" key="1">
    <citation type="journal article" date="2013" name="Biodegradation">
        <title>Occurrence of 4-tert-butylphenol (4-t-BP) biodegradation in an aquatic sample caused by the presence of Spirodela polyrrhiza and isolation of a 4-t-BP-utilizing bacterium.</title>
        <authorList>
            <person name="Ogata Y."/>
            <person name="Toyama T."/>
            <person name="Yu N."/>
            <person name="Wang X."/>
            <person name="Sei K."/>
            <person name="Ike M."/>
        </authorList>
    </citation>
    <scope>NUCLEOTIDE SEQUENCE [LARGE SCALE GENOMIC DNA]</scope>
    <source>
        <strain evidence="2 4">OMI</strain>
    </source>
</reference>
<dbReference type="GO" id="GO:0003960">
    <property type="term" value="F:quinone reductase (NADPH) activity"/>
    <property type="evidence" value="ECO:0007669"/>
    <property type="project" value="UniProtKB-EC"/>
</dbReference>
<dbReference type="Pfam" id="PF08240">
    <property type="entry name" value="ADH_N"/>
    <property type="match status" value="1"/>
</dbReference>
<reference evidence="2" key="4">
    <citation type="submission" date="2017-10" db="EMBL/GenBank/DDBJ databases">
        <authorList>
            <person name="Banno H."/>
            <person name="Chua N.-H."/>
        </authorList>
    </citation>
    <scope>NUCLEOTIDE SEQUENCE</scope>
    <source>
        <strain evidence="2">OMI</strain>
    </source>
</reference>
<reference evidence="3" key="6">
    <citation type="journal article" date="2021" name="Microbiol. Resour. Announc.">
        <title>Complete Genome Sequence of Sphingobium barthaii KK22, a High-Molecular-Weight Polycyclic Aromatic Hydrocarbon-Degrading Soil Bacterium.</title>
        <authorList>
            <person name="Mori J.F."/>
            <person name="Kanaly R.A."/>
        </authorList>
    </citation>
    <scope>NUCLEOTIDE SEQUENCE</scope>
    <source>
        <strain evidence="3">KK22</strain>
    </source>
</reference>
<dbReference type="Gene3D" id="3.40.50.720">
    <property type="entry name" value="NAD(P)-binding Rossmann-like Domain"/>
    <property type="match status" value="1"/>
</dbReference>
<dbReference type="EC" id="1.6.5.5" evidence="2"/>
<dbReference type="InterPro" id="IPR051397">
    <property type="entry name" value="Zn-ADH-like_protein"/>
</dbReference>
<dbReference type="InterPro" id="IPR020843">
    <property type="entry name" value="ER"/>
</dbReference>
<dbReference type="PANTHER" id="PTHR43677">
    <property type="entry name" value="SHORT-CHAIN DEHYDROGENASE/REDUCTASE"/>
    <property type="match status" value="1"/>
</dbReference>
<keyword evidence="2" id="KW-0560">Oxidoreductase</keyword>
<dbReference type="InterPro" id="IPR013154">
    <property type="entry name" value="ADH-like_N"/>
</dbReference>
<dbReference type="KEGG" id="sbar:H5V43_05085"/>
<dbReference type="Proteomes" id="UP000221538">
    <property type="component" value="Unassembled WGS sequence"/>
</dbReference>
<dbReference type="Pfam" id="PF00107">
    <property type="entry name" value="ADH_zinc_N"/>
    <property type="match status" value="1"/>
</dbReference>
<sequence length="326" mass="34996">MRALLCEHHGPPEELHFADVPVPEPKAGEVRFRVKAASVNFPDALMIQNLYQRQPPLPFIPGSEAAGIIDALGEGVTGVRVGDRVATIPFEGAFAEFAIAPAFRTAVIPEGMGFDVAAGFTMVYATALHGLRQRGRLQRGETLLVLGAAGGVGLAAVEVGKRMGAHVIAAASTEEKLALARAHGADETVNYAQNDLKQAVKALAGERGVDVIFDPVGGALSEPAFRTMGWDGRYLVVGFAAGTIPAIPLNLPLVKTAAIIGVTWGVHSRVEPDIHAENMAQLYRWYEEGGLRPEVSKRFSFEESREAIRWMMDRKVQGKIVIELAS</sequence>
<dbReference type="Gene3D" id="3.90.180.10">
    <property type="entry name" value="Medium-chain alcohol dehydrogenases, catalytic domain"/>
    <property type="match status" value="1"/>
</dbReference>